<evidence type="ECO:0000313" key="5">
    <source>
        <dbReference type="Proteomes" id="UP000886852"/>
    </source>
</evidence>
<dbReference type="Proteomes" id="UP000886852">
    <property type="component" value="Unassembled WGS sequence"/>
</dbReference>
<comment type="catalytic activity">
    <reaction evidence="1">
        <text>Release of a C-terminal amino acid with broad specificity, except for -Pro.</text>
        <dbReference type="EC" id="3.4.17.19"/>
    </reaction>
</comment>
<keyword evidence="1" id="KW-0645">Protease</keyword>
<name>A0A9D1MXM6_9BACT</name>
<evidence type="ECO:0000256" key="2">
    <source>
        <dbReference type="PIRSR" id="PIRSR006615-1"/>
    </source>
</evidence>
<feature type="binding site" evidence="2">
    <location>
        <position position="269"/>
    </location>
    <ligand>
        <name>Zn(2+)</name>
        <dbReference type="ChEBI" id="CHEBI:29105"/>
        <note>catalytic</note>
    </ligand>
</feature>
<keyword evidence="2" id="KW-0862">Zinc</keyword>
<gene>
    <name evidence="4" type="ORF">IAC72_03725</name>
</gene>
<dbReference type="PROSITE" id="PS52034">
    <property type="entry name" value="PEPTIDASE_M32"/>
    <property type="match status" value="1"/>
</dbReference>
<evidence type="ECO:0000256" key="3">
    <source>
        <dbReference type="PIRSR" id="PIRSR006615-2"/>
    </source>
</evidence>
<keyword evidence="1 4" id="KW-0121">Carboxypeptidase</keyword>
<dbReference type="Gene3D" id="1.10.1370.30">
    <property type="match status" value="1"/>
</dbReference>
<keyword evidence="1 2" id="KW-0479">Metal-binding</keyword>
<feature type="binding site" evidence="2">
    <location>
        <position position="265"/>
    </location>
    <ligand>
        <name>Zn(2+)</name>
        <dbReference type="ChEBI" id="CHEBI:29105"/>
        <note>catalytic</note>
    </ligand>
</feature>
<protein>
    <recommendedName>
        <fullName evidence="1">Metal-dependent carboxypeptidase</fullName>
        <ecNumber evidence="1">3.4.17.19</ecNumber>
    </recommendedName>
</protein>
<evidence type="ECO:0000313" key="4">
    <source>
        <dbReference type="EMBL" id="HIU91099.1"/>
    </source>
</evidence>
<dbReference type="EMBL" id="DVOC01000065">
    <property type="protein sequence ID" value="HIU91099.1"/>
    <property type="molecule type" value="Genomic_DNA"/>
</dbReference>
<comment type="caution">
    <text evidence="4">The sequence shown here is derived from an EMBL/GenBank/DDBJ whole genome shotgun (WGS) entry which is preliminary data.</text>
</comment>
<comment type="cofactor">
    <cofactor evidence="2">
        <name>Zn(2+)</name>
        <dbReference type="ChEBI" id="CHEBI:29105"/>
    </cofactor>
    <text evidence="2">Binds 1 zinc ion per subunit.</text>
</comment>
<dbReference type="Pfam" id="PF02074">
    <property type="entry name" value="Peptidase_M32"/>
    <property type="match status" value="1"/>
</dbReference>
<dbReference type="AlphaFoldDB" id="A0A9D1MXM6"/>
<organism evidence="4 5">
    <name type="scientific">Candidatus Fimimonas merdipullorum</name>
    <dbReference type="NCBI Taxonomy" id="2840822"/>
    <lineage>
        <taxon>Bacteria</taxon>
        <taxon>Pseudomonadati</taxon>
        <taxon>Myxococcota</taxon>
        <taxon>Myxococcia</taxon>
        <taxon>Myxococcales</taxon>
        <taxon>Cystobacterineae</taxon>
        <taxon>Myxococcaceae</taxon>
        <taxon>Myxococcaceae incertae sedis</taxon>
        <taxon>Candidatus Fimimonas</taxon>
    </lineage>
</organism>
<comment type="similarity">
    <text evidence="1">Belongs to the peptidase M32 family.</text>
</comment>
<evidence type="ECO:0000256" key="1">
    <source>
        <dbReference type="PIRNR" id="PIRNR006615"/>
    </source>
</evidence>
<sequence>MNKQQALEVYTKQRRKMLANRYASFVCSWDMQTDAAPQSVIADSEQMGVLGEQEYELFADACFREAVETLCGCAAELDEVLRHEVTDMKKHIDETAKIPKEEYAAYQRLTAEAYPVYVEAKRKNDFASFLPYLKKVVEYARKTTQWLQTDKLSGYDVLLDMFEPNYTQKQYDEFFALLKEKIVPVIKKATAKTESVPEWATQPYYKEGQRKFCEYLRDVMCFDKSRGIMKESEHPFTSGFGTEDVRITNHYYENNFTSSIFSVIHETGHALYEQQCDKSLNGTLSYGGASMGMHESQSRFYENMIGRSAAFWKVHYKHLQQHFPVQLKHVSESQFVKYVNRTERTFVRTEADELTYPLHIMVRYELEKMLIEGSLQAEDLPAAWKEKFTQYFGITPPNDTLGVLQDVHWAYGNFGYFPTYALGSAIAAQLYAAMQRDFDVEKSLESGTTQRINEWLASHIHRYGCSKYPDEILRLATGEDFDAHYYVDYLVKKFG</sequence>
<dbReference type="InterPro" id="IPR001333">
    <property type="entry name" value="Peptidase_M32_Taq"/>
</dbReference>
<dbReference type="EC" id="3.4.17.19" evidence="1"/>
<dbReference type="PANTHER" id="PTHR34217">
    <property type="entry name" value="METAL-DEPENDENT CARBOXYPEPTIDASE"/>
    <property type="match status" value="1"/>
</dbReference>
<dbReference type="GO" id="GO:0046872">
    <property type="term" value="F:metal ion binding"/>
    <property type="evidence" value="ECO:0007669"/>
    <property type="project" value="UniProtKB-KW"/>
</dbReference>
<dbReference type="GO" id="GO:0004181">
    <property type="term" value="F:metallocarboxypeptidase activity"/>
    <property type="evidence" value="ECO:0007669"/>
    <property type="project" value="UniProtKB-UniRule"/>
</dbReference>
<feature type="active site" description="Proton donor/acceptor" evidence="3">
    <location>
        <position position="266"/>
    </location>
</feature>
<dbReference type="PANTHER" id="PTHR34217:SF1">
    <property type="entry name" value="CARBOXYPEPTIDASE 1"/>
    <property type="match status" value="1"/>
</dbReference>
<keyword evidence="1" id="KW-0482">Metalloprotease</keyword>
<reference evidence="4" key="1">
    <citation type="submission" date="2020-10" db="EMBL/GenBank/DDBJ databases">
        <authorList>
            <person name="Gilroy R."/>
        </authorList>
    </citation>
    <scope>NUCLEOTIDE SEQUENCE</scope>
    <source>
        <strain evidence="4">ChiHjej12B11-7776</strain>
    </source>
</reference>
<proteinExistence type="inferred from homology"/>
<dbReference type="PIRSF" id="PIRSF006615">
    <property type="entry name" value="Zn_crbxpep_Taq"/>
    <property type="match status" value="1"/>
</dbReference>
<dbReference type="CDD" id="cd06460">
    <property type="entry name" value="M32_Taq"/>
    <property type="match status" value="1"/>
</dbReference>
<keyword evidence="1" id="KW-0378">Hydrolase</keyword>
<dbReference type="PRINTS" id="PR00998">
    <property type="entry name" value="CRBOXYPTASET"/>
</dbReference>
<dbReference type="GO" id="GO:0006508">
    <property type="term" value="P:proteolysis"/>
    <property type="evidence" value="ECO:0007669"/>
    <property type="project" value="UniProtKB-UniRule"/>
</dbReference>
<feature type="binding site" evidence="2">
    <location>
        <position position="295"/>
    </location>
    <ligand>
        <name>Zn(2+)</name>
        <dbReference type="ChEBI" id="CHEBI:29105"/>
        <note>catalytic</note>
    </ligand>
</feature>
<reference evidence="4" key="2">
    <citation type="journal article" date="2021" name="PeerJ">
        <title>Extensive microbial diversity within the chicken gut microbiome revealed by metagenomics and culture.</title>
        <authorList>
            <person name="Gilroy R."/>
            <person name="Ravi A."/>
            <person name="Getino M."/>
            <person name="Pursley I."/>
            <person name="Horton D.L."/>
            <person name="Alikhan N.F."/>
            <person name="Baker D."/>
            <person name="Gharbi K."/>
            <person name="Hall N."/>
            <person name="Watson M."/>
            <person name="Adriaenssens E.M."/>
            <person name="Foster-Nyarko E."/>
            <person name="Jarju S."/>
            <person name="Secka A."/>
            <person name="Antonio M."/>
            <person name="Oren A."/>
            <person name="Chaudhuri R.R."/>
            <person name="La Ragione R."/>
            <person name="Hildebrand F."/>
            <person name="Pallen M.J."/>
        </authorList>
    </citation>
    <scope>NUCLEOTIDE SEQUENCE</scope>
    <source>
        <strain evidence="4">ChiHjej12B11-7776</strain>
    </source>
</reference>
<accession>A0A9D1MXM6</accession>
<comment type="function">
    <text evidence="1">Broad specificity carboxypetidase that releases amino acids sequentially from the C-terminus, including neutral, aromatic, polar and basic residues.</text>
</comment>
<dbReference type="SUPFAM" id="SSF55486">
    <property type="entry name" value="Metalloproteases ('zincins'), catalytic domain"/>
    <property type="match status" value="1"/>
</dbReference>